<dbReference type="InterPro" id="IPR038765">
    <property type="entry name" value="Papain-like_cys_pep_sf"/>
</dbReference>
<name>A0ABN1SWA2_9ACTN</name>
<keyword evidence="2" id="KW-1185">Reference proteome</keyword>
<proteinExistence type="predicted"/>
<comment type="caution">
    <text evidence="1">The sequence shown here is derived from an EMBL/GenBank/DDBJ whole genome shotgun (WGS) entry which is preliminary data.</text>
</comment>
<protein>
    <recommendedName>
        <fullName evidence="3">NlpC/P60 domain-containing protein</fullName>
    </recommendedName>
</protein>
<dbReference type="Gene3D" id="3.90.1720.10">
    <property type="entry name" value="endopeptidase domain like (from Nostoc punctiforme)"/>
    <property type="match status" value="1"/>
</dbReference>
<dbReference type="SUPFAM" id="SSF54001">
    <property type="entry name" value="Cysteine proteinases"/>
    <property type="match status" value="1"/>
</dbReference>
<sequence>MPVLAASHTMPSPGGSVSHVAIYAGDGMVWEAASTGTSVRYAPVWDVARSYGRF</sequence>
<dbReference type="EMBL" id="BAAAIE010000364">
    <property type="protein sequence ID" value="GAA1007116.1"/>
    <property type="molecule type" value="Genomic_DNA"/>
</dbReference>
<gene>
    <name evidence="1" type="ORF">GCM10009576_098820</name>
</gene>
<reference evidence="1 2" key="1">
    <citation type="journal article" date="2019" name="Int. J. Syst. Evol. Microbiol.">
        <title>The Global Catalogue of Microorganisms (GCM) 10K type strain sequencing project: providing services to taxonomists for standard genome sequencing and annotation.</title>
        <authorList>
            <consortium name="The Broad Institute Genomics Platform"/>
            <consortium name="The Broad Institute Genome Sequencing Center for Infectious Disease"/>
            <person name="Wu L."/>
            <person name="Ma J."/>
        </authorList>
    </citation>
    <scope>NUCLEOTIDE SEQUENCE [LARGE SCALE GENOMIC DNA]</scope>
    <source>
        <strain evidence="1 2">JCM 11445</strain>
    </source>
</reference>
<evidence type="ECO:0000313" key="2">
    <source>
        <dbReference type="Proteomes" id="UP001500033"/>
    </source>
</evidence>
<accession>A0ABN1SWA2</accession>
<dbReference type="Proteomes" id="UP001500033">
    <property type="component" value="Unassembled WGS sequence"/>
</dbReference>
<evidence type="ECO:0000313" key="1">
    <source>
        <dbReference type="EMBL" id="GAA1007116.1"/>
    </source>
</evidence>
<organism evidence="1 2">
    <name type="scientific">Streptomyces rhizosphaericus</name>
    <dbReference type="NCBI Taxonomy" id="114699"/>
    <lineage>
        <taxon>Bacteria</taxon>
        <taxon>Bacillati</taxon>
        <taxon>Actinomycetota</taxon>
        <taxon>Actinomycetes</taxon>
        <taxon>Kitasatosporales</taxon>
        <taxon>Streptomycetaceae</taxon>
        <taxon>Streptomyces</taxon>
        <taxon>Streptomyces violaceusniger group</taxon>
    </lineage>
</organism>
<evidence type="ECO:0008006" key="3">
    <source>
        <dbReference type="Google" id="ProtNLM"/>
    </source>
</evidence>